<evidence type="ECO:0000256" key="10">
    <source>
        <dbReference type="ARBA" id="ARBA00022884"/>
    </source>
</evidence>
<evidence type="ECO:0000256" key="1">
    <source>
        <dbReference type="ARBA" id="ARBA00002724"/>
    </source>
</evidence>
<dbReference type="InterPro" id="IPR004573">
    <property type="entry name" value="rRNA_ssu_MeTfrase_B"/>
</dbReference>
<comment type="function">
    <text evidence="1">Specifically methylates the cytosine at position 967 (m5C967) of 16S rRNA.</text>
</comment>
<dbReference type="InterPro" id="IPR029063">
    <property type="entry name" value="SAM-dependent_MTases_sf"/>
</dbReference>
<dbReference type="PANTHER" id="PTHR22807:SF61">
    <property type="entry name" value="NOL1_NOP2_SUN FAMILY PROTEIN _ ANTITERMINATION NUSB DOMAIN-CONTAINING PROTEIN"/>
    <property type="match status" value="1"/>
</dbReference>
<dbReference type="PANTHER" id="PTHR22807">
    <property type="entry name" value="NOP2 YEAST -RELATED NOL1/NOP2/FMU SUN DOMAIN-CONTAINING"/>
    <property type="match status" value="1"/>
</dbReference>
<dbReference type="InterPro" id="IPR035926">
    <property type="entry name" value="NusB-like_sf"/>
</dbReference>
<dbReference type="FunFam" id="3.40.50.150:FF:000022">
    <property type="entry name" value="Ribosomal RNA small subunit methyltransferase B"/>
    <property type="match status" value="1"/>
</dbReference>
<keyword evidence="17" id="KW-1185">Reference proteome</keyword>
<evidence type="ECO:0000256" key="11">
    <source>
        <dbReference type="ARBA" id="ARBA00030399"/>
    </source>
</evidence>
<dbReference type="GO" id="GO:0070475">
    <property type="term" value="P:rRNA base methylation"/>
    <property type="evidence" value="ECO:0007669"/>
    <property type="project" value="TreeGrafter"/>
</dbReference>
<dbReference type="RefSeq" id="WP_091192660.1">
    <property type="nucleotide sequence ID" value="NZ_FOVE01000006.1"/>
</dbReference>
<dbReference type="AlphaFoldDB" id="A0A1I4Y085"/>
<comment type="similarity">
    <text evidence="3 14">Belongs to the class I-like SAM-binding methyltransferase superfamily. RsmB/NOP family.</text>
</comment>
<dbReference type="NCBIfam" id="NF008149">
    <property type="entry name" value="PRK10901.1"/>
    <property type="match status" value="1"/>
</dbReference>
<dbReference type="PROSITE" id="PS51686">
    <property type="entry name" value="SAM_MT_RSMB_NOP"/>
    <property type="match status" value="1"/>
</dbReference>
<dbReference type="NCBIfam" id="TIGR00563">
    <property type="entry name" value="rsmB"/>
    <property type="match status" value="1"/>
</dbReference>
<dbReference type="SUPFAM" id="SSF48013">
    <property type="entry name" value="NusB-like"/>
    <property type="match status" value="1"/>
</dbReference>
<dbReference type="PROSITE" id="PS01153">
    <property type="entry name" value="NOL1_NOP2_SUN"/>
    <property type="match status" value="1"/>
</dbReference>
<evidence type="ECO:0000256" key="3">
    <source>
        <dbReference type="ARBA" id="ARBA00007494"/>
    </source>
</evidence>
<feature type="binding site" evidence="14">
    <location>
        <position position="298"/>
    </location>
    <ligand>
        <name>S-adenosyl-L-methionine</name>
        <dbReference type="ChEBI" id="CHEBI:59789"/>
    </ligand>
</feature>
<evidence type="ECO:0000313" key="17">
    <source>
        <dbReference type="Proteomes" id="UP000242869"/>
    </source>
</evidence>
<keyword evidence="10 14" id="KW-0694">RNA-binding</keyword>
<dbReference type="Proteomes" id="UP000242869">
    <property type="component" value="Unassembled WGS sequence"/>
</dbReference>
<feature type="domain" description="SAM-dependent MTase RsmB/NOP-type" evidence="15">
    <location>
        <begin position="162"/>
        <end position="423"/>
    </location>
</feature>
<evidence type="ECO:0000259" key="15">
    <source>
        <dbReference type="PROSITE" id="PS51686"/>
    </source>
</evidence>
<evidence type="ECO:0000256" key="13">
    <source>
        <dbReference type="ARBA" id="ARBA00047283"/>
    </source>
</evidence>
<organism evidence="16 17">
    <name type="scientific">Formivibrio citricus</name>
    <dbReference type="NCBI Taxonomy" id="83765"/>
    <lineage>
        <taxon>Bacteria</taxon>
        <taxon>Pseudomonadati</taxon>
        <taxon>Pseudomonadota</taxon>
        <taxon>Betaproteobacteria</taxon>
        <taxon>Neisseriales</taxon>
        <taxon>Chitinibacteraceae</taxon>
        <taxon>Formivibrio</taxon>
    </lineage>
</organism>
<keyword evidence="5" id="KW-0963">Cytoplasm</keyword>
<keyword evidence="7 14" id="KW-0489">Methyltransferase</keyword>
<dbReference type="Pfam" id="PF01029">
    <property type="entry name" value="NusB"/>
    <property type="match status" value="1"/>
</dbReference>
<dbReference type="STRING" id="83765.SAMN05660284_01183"/>
<dbReference type="InterPro" id="IPR006027">
    <property type="entry name" value="NusB_RsmB_TIM44"/>
</dbReference>
<dbReference type="EC" id="2.1.1.176" evidence="4"/>
<evidence type="ECO:0000256" key="4">
    <source>
        <dbReference type="ARBA" id="ARBA00012140"/>
    </source>
</evidence>
<dbReference type="Gene3D" id="3.40.50.150">
    <property type="entry name" value="Vaccinia Virus protein VP39"/>
    <property type="match status" value="1"/>
</dbReference>
<dbReference type="Pfam" id="PF22458">
    <property type="entry name" value="RsmF-B_ferredox"/>
    <property type="match status" value="1"/>
</dbReference>
<dbReference type="InterPro" id="IPR049560">
    <property type="entry name" value="MeTrfase_RsmB-F_NOP2_cat"/>
</dbReference>
<dbReference type="SUPFAM" id="SSF53335">
    <property type="entry name" value="S-adenosyl-L-methionine-dependent methyltransferases"/>
    <property type="match status" value="1"/>
</dbReference>
<feature type="binding site" evidence="14">
    <location>
        <position position="317"/>
    </location>
    <ligand>
        <name>S-adenosyl-L-methionine</name>
        <dbReference type="ChEBI" id="CHEBI:59789"/>
    </ligand>
</feature>
<dbReference type="CDD" id="cd02440">
    <property type="entry name" value="AdoMet_MTases"/>
    <property type="match status" value="1"/>
</dbReference>
<name>A0A1I4Y085_9NEIS</name>
<dbReference type="GO" id="GO:0005829">
    <property type="term" value="C:cytosol"/>
    <property type="evidence" value="ECO:0007669"/>
    <property type="project" value="TreeGrafter"/>
</dbReference>
<comment type="catalytic activity">
    <reaction evidence="13">
        <text>cytidine(967) in 16S rRNA + S-adenosyl-L-methionine = 5-methylcytidine(967) in 16S rRNA + S-adenosyl-L-homocysteine + H(+)</text>
        <dbReference type="Rhea" id="RHEA:42748"/>
        <dbReference type="Rhea" id="RHEA-COMP:10219"/>
        <dbReference type="Rhea" id="RHEA-COMP:10220"/>
        <dbReference type="ChEBI" id="CHEBI:15378"/>
        <dbReference type="ChEBI" id="CHEBI:57856"/>
        <dbReference type="ChEBI" id="CHEBI:59789"/>
        <dbReference type="ChEBI" id="CHEBI:74483"/>
        <dbReference type="ChEBI" id="CHEBI:82748"/>
        <dbReference type="EC" id="2.1.1.176"/>
    </reaction>
</comment>
<evidence type="ECO:0000256" key="2">
    <source>
        <dbReference type="ARBA" id="ARBA00004496"/>
    </source>
</evidence>
<dbReference type="GO" id="GO:0006355">
    <property type="term" value="P:regulation of DNA-templated transcription"/>
    <property type="evidence" value="ECO:0007669"/>
    <property type="project" value="InterPro"/>
</dbReference>
<evidence type="ECO:0000256" key="6">
    <source>
        <dbReference type="ARBA" id="ARBA00022552"/>
    </source>
</evidence>
<feature type="active site" description="Nucleophile" evidence="14">
    <location>
        <position position="370"/>
    </location>
</feature>
<accession>A0A1I4Y085</accession>
<comment type="subcellular location">
    <subcellularLocation>
        <location evidence="2">Cytoplasm</location>
    </subcellularLocation>
</comment>
<evidence type="ECO:0000256" key="9">
    <source>
        <dbReference type="ARBA" id="ARBA00022691"/>
    </source>
</evidence>
<evidence type="ECO:0000256" key="7">
    <source>
        <dbReference type="ARBA" id="ARBA00022603"/>
    </source>
</evidence>
<dbReference type="Pfam" id="PF01189">
    <property type="entry name" value="Methyltr_RsmB-F"/>
    <property type="match status" value="1"/>
</dbReference>
<feature type="binding site" evidence="14">
    <location>
        <begin position="250"/>
        <end position="256"/>
    </location>
    <ligand>
        <name>S-adenosyl-L-methionine</name>
        <dbReference type="ChEBI" id="CHEBI:59789"/>
    </ligand>
</feature>
<evidence type="ECO:0000256" key="14">
    <source>
        <dbReference type="PROSITE-ProRule" id="PRU01023"/>
    </source>
</evidence>
<dbReference type="GO" id="GO:0009383">
    <property type="term" value="F:rRNA (cytosine-C5-)-methyltransferase activity"/>
    <property type="evidence" value="ECO:0007669"/>
    <property type="project" value="TreeGrafter"/>
</dbReference>
<evidence type="ECO:0000256" key="5">
    <source>
        <dbReference type="ARBA" id="ARBA00022490"/>
    </source>
</evidence>
<evidence type="ECO:0000313" key="16">
    <source>
        <dbReference type="EMBL" id="SFN30890.1"/>
    </source>
</evidence>
<dbReference type="InterPro" id="IPR023267">
    <property type="entry name" value="RCMT"/>
</dbReference>
<dbReference type="EMBL" id="FOVE01000006">
    <property type="protein sequence ID" value="SFN30890.1"/>
    <property type="molecule type" value="Genomic_DNA"/>
</dbReference>
<dbReference type="GO" id="GO:0003723">
    <property type="term" value="F:RNA binding"/>
    <property type="evidence" value="ECO:0007669"/>
    <property type="project" value="UniProtKB-UniRule"/>
</dbReference>
<protein>
    <recommendedName>
        <fullName evidence="4">16S rRNA (cytosine(967)-C(5))-methyltransferase</fullName>
        <ecNumber evidence="4">2.1.1.176</ecNumber>
    </recommendedName>
    <alternativeName>
        <fullName evidence="11">16S rRNA m5C967 methyltransferase</fullName>
    </alternativeName>
    <alternativeName>
        <fullName evidence="12">rRNA (cytosine-C(5)-)-methyltransferase RsmB</fullName>
    </alternativeName>
</protein>
<reference evidence="17" key="1">
    <citation type="submission" date="2016-10" db="EMBL/GenBank/DDBJ databases">
        <authorList>
            <person name="Varghese N."/>
            <person name="Submissions S."/>
        </authorList>
    </citation>
    <scope>NUCLEOTIDE SEQUENCE [LARGE SCALE GENOMIC DNA]</scope>
    <source>
        <strain evidence="17">DSM 6150</strain>
    </source>
</reference>
<gene>
    <name evidence="16" type="ORF">SAMN05660284_01183</name>
</gene>
<keyword evidence="6" id="KW-0698">rRNA processing</keyword>
<dbReference type="PRINTS" id="PR02008">
    <property type="entry name" value="RCMTFAMILY"/>
</dbReference>
<dbReference type="Gene3D" id="1.10.940.10">
    <property type="entry name" value="NusB-like"/>
    <property type="match status" value="1"/>
</dbReference>
<keyword evidence="9 14" id="KW-0949">S-adenosyl-L-methionine</keyword>
<feature type="binding site" evidence="14">
    <location>
        <position position="272"/>
    </location>
    <ligand>
        <name>S-adenosyl-L-methionine</name>
        <dbReference type="ChEBI" id="CHEBI:59789"/>
    </ligand>
</feature>
<dbReference type="Gene3D" id="1.10.287.730">
    <property type="entry name" value="Helix hairpin bin"/>
    <property type="match status" value="1"/>
</dbReference>
<keyword evidence="8 14" id="KW-0808">Transferase</keyword>
<evidence type="ECO:0000256" key="8">
    <source>
        <dbReference type="ARBA" id="ARBA00022679"/>
    </source>
</evidence>
<dbReference type="Gene3D" id="3.30.70.1170">
    <property type="entry name" value="Sun protein, domain 3"/>
    <property type="match status" value="1"/>
</dbReference>
<evidence type="ECO:0000256" key="12">
    <source>
        <dbReference type="ARBA" id="ARBA00031088"/>
    </source>
</evidence>
<dbReference type="InterPro" id="IPR054728">
    <property type="entry name" value="RsmB-like_ferredoxin"/>
</dbReference>
<dbReference type="OrthoDB" id="9810297at2"/>
<sequence length="424" mass="47302">MFMTQKLANLGVNQVLAGKNLNDALDLIWRNNPNLSPQQRGAIQDISYGTLRHLGLLNQVLEQLLRAPLHEPELRTLLQVALFQLQFSRAAPYAIVDHAVKVSLHTGTGKAKGLVNGVLRNFLRNKEELIQAAQRTRNGRYSHPEWWIDAMQKAWPSQWESILTCNNQRPPMALRINRRKIGVTDYRALLSEEGIAATPRDENTLLLDHPVAVERLPRFFDGWASVQDPGAQLAARLLDLCDGQRVLDACAAPGGKTGHILELANVDLTALDADSERLSRVRQNLDRLGFDARLIVGDAAQPADWWDGRPFDRILADVPCSASGVVRRHPDIKWLRRPADFANFARQQARIMDALWPLLAKGGKLLYATCSVFPAENAEQAAAFAARHPDAERLGLPESAPANGQLLPTQEHDGFYYALFRKVD</sequence>
<dbReference type="InterPro" id="IPR001678">
    <property type="entry name" value="MeTrfase_RsmB-F_NOP2_dom"/>
</dbReference>
<proteinExistence type="inferred from homology"/>
<dbReference type="InterPro" id="IPR018314">
    <property type="entry name" value="RsmB/NOL1/NOP2-like_CS"/>
</dbReference>